<name>A0A0B7H6R4_9FLAO</name>
<accession>A0A0B7H6R4</accession>
<gene>
    <name evidence="1" type="ORF">CCAN12_580038</name>
</gene>
<dbReference type="EMBL" id="CDOE01000054">
    <property type="protein sequence ID" value="CEN35075.1"/>
    <property type="molecule type" value="Genomic_DNA"/>
</dbReference>
<dbReference type="AlphaFoldDB" id="A0A0B7H6R4"/>
<organism evidence="1 2">
    <name type="scientific">Capnocytophaga canimorsus</name>
    <dbReference type="NCBI Taxonomy" id="28188"/>
    <lineage>
        <taxon>Bacteria</taxon>
        <taxon>Pseudomonadati</taxon>
        <taxon>Bacteroidota</taxon>
        <taxon>Flavobacteriia</taxon>
        <taxon>Flavobacteriales</taxon>
        <taxon>Flavobacteriaceae</taxon>
        <taxon>Capnocytophaga</taxon>
    </lineage>
</organism>
<reference evidence="1 2" key="1">
    <citation type="submission" date="2015-01" db="EMBL/GenBank/DDBJ databases">
        <authorList>
            <person name="Xiang T."/>
            <person name="Song Y."/>
            <person name="Huang L."/>
            <person name="Wang B."/>
            <person name="Wu P."/>
        </authorList>
    </citation>
    <scope>NUCLEOTIDE SEQUENCE [LARGE SCALE GENOMIC DNA]</scope>
    <source>
        <strain evidence="1 2">Cc12</strain>
    </source>
</reference>
<evidence type="ECO:0000313" key="2">
    <source>
        <dbReference type="Proteomes" id="UP000044026"/>
    </source>
</evidence>
<protein>
    <submittedName>
        <fullName evidence="1">Uncharacterized protein</fullName>
    </submittedName>
</protein>
<sequence length="48" mass="5368">MSRNLISVVLPEQVTTQVSQKLQEIKELLAPYMGNLTLEERASLPKNG</sequence>
<evidence type="ECO:0000313" key="1">
    <source>
        <dbReference type="EMBL" id="CEN35075.1"/>
    </source>
</evidence>
<proteinExistence type="predicted"/>
<dbReference type="Proteomes" id="UP000044026">
    <property type="component" value="Unassembled WGS sequence"/>
</dbReference>